<keyword evidence="1" id="KW-0238">DNA-binding</keyword>
<dbReference type="GO" id="GO:0003700">
    <property type="term" value="F:DNA-binding transcription factor activity"/>
    <property type="evidence" value="ECO:0007669"/>
    <property type="project" value="TreeGrafter"/>
</dbReference>
<dbReference type="GO" id="GO:0005829">
    <property type="term" value="C:cytosol"/>
    <property type="evidence" value="ECO:0007669"/>
    <property type="project" value="TreeGrafter"/>
</dbReference>
<protein>
    <submittedName>
        <fullName evidence="3">Helix-turn-helix domain-containing protein</fullName>
    </submittedName>
</protein>
<proteinExistence type="predicted"/>
<sequence length="209" mass="23607">MEKRTLGNYVRDLRLRNNFSLRDLANETDISYSYIHAIESGRVTPSRDIAAALANGLKGALPDEMLRLGGYLPDHRPKDLVDTLHLDLFASRLEELMSSSDWKVEGLAVRTSIDKDHLQQWLRPGSYQTSSSRLPDIISLYKLAALFNVTPDYLAGSTDDPHAFETSFPRPKNLRDLLNNEPLVLDHIPLDEADKDRLIAIIYAAFDSQ</sequence>
<dbReference type="AlphaFoldDB" id="A0A1I4NX91"/>
<dbReference type="Gene3D" id="1.10.260.40">
    <property type="entry name" value="lambda repressor-like DNA-binding domains"/>
    <property type="match status" value="2"/>
</dbReference>
<keyword evidence="4" id="KW-1185">Reference proteome</keyword>
<dbReference type="GO" id="GO:0003677">
    <property type="term" value="F:DNA binding"/>
    <property type="evidence" value="ECO:0007669"/>
    <property type="project" value="UniProtKB-KW"/>
</dbReference>
<evidence type="ECO:0000259" key="2">
    <source>
        <dbReference type="PROSITE" id="PS50943"/>
    </source>
</evidence>
<gene>
    <name evidence="3" type="ORF">SAMN04488054_12120</name>
</gene>
<dbReference type="RefSeq" id="WP_177195565.1">
    <property type="nucleotide sequence ID" value="NZ_FOTY01000021.1"/>
</dbReference>
<feature type="domain" description="HTH cro/C1-type" evidence="2">
    <location>
        <begin position="133"/>
        <end position="154"/>
    </location>
</feature>
<organism evidence="3 4">
    <name type="scientific">Salibacterium qingdaonense</name>
    <dbReference type="NCBI Taxonomy" id="266892"/>
    <lineage>
        <taxon>Bacteria</taxon>
        <taxon>Bacillati</taxon>
        <taxon>Bacillota</taxon>
        <taxon>Bacilli</taxon>
        <taxon>Bacillales</taxon>
        <taxon>Bacillaceae</taxon>
    </lineage>
</organism>
<dbReference type="InterPro" id="IPR010982">
    <property type="entry name" value="Lambda_DNA-bd_dom_sf"/>
</dbReference>
<dbReference type="PANTHER" id="PTHR46797">
    <property type="entry name" value="HTH-TYPE TRANSCRIPTIONAL REGULATOR"/>
    <property type="match status" value="1"/>
</dbReference>
<name>A0A1I4NX91_9BACI</name>
<dbReference type="PANTHER" id="PTHR46797:SF1">
    <property type="entry name" value="METHYLPHOSPHONATE SYNTHASE"/>
    <property type="match status" value="1"/>
</dbReference>
<feature type="domain" description="HTH cro/C1-type" evidence="2">
    <location>
        <begin position="10"/>
        <end position="65"/>
    </location>
</feature>
<accession>A0A1I4NX91</accession>
<reference evidence="3 4" key="1">
    <citation type="submission" date="2016-10" db="EMBL/GenBank/DDBJ databases">
        <authorList>
            <person name="de Groot N.N."/>
        </authorList>
    </citation>
    <scope>NUCLEOTIDE SEQUENCE [LARGE SCALE GENOMIC DNA]</scope>
    <source>
        <strain evidence="3 4">CGMCC 1.6134</strain>
    </source>
</reference>
<dbReference type="STRING" id="266892.SAMN04488054_12120"/>
<dbReference type="Pfam" id="PF13560">
    <property type="entry name" value="HTH_31"/>
    <property type="match status" value="1"/>
</dbReference>
<dbReference type="SMART" id="SM00530">
    <property type="entry name" value="HTH_XRE"/>
    <property type="match status" value="2"/>
</dbReference>
<dbReference type="CDD" id="cd00093">
    <property type="entry name" value="HTH_XRE"/>
    <property type="match status" value="2"/>
</dbReference>
<evidence type="ECO:0000313" key="4">
    <source>
        <dbReference type="Proteomes" id="UP000199668"/>
    </source>
</evidence>
<dbReference type="Proteomes" id="UP000199668">
    <property type="component" value="Unassembled WGS sequence"/>
</dbReference>
<dbReference type="EMBL" id="FOTY01000021">
    <property type="protein sequence ID" value="SFM20006.1"/>
    <property type="molecule type" value="Genomic_DNA"/>
</dbReference>
<dbReference type="InterPro" id="IPR001387">
    <property type="entry name" value="Cro/C1-type_HTH"/>
</dbReference>
<dbReference type="SUPFAM" id="SSF47413">
    <property type="entry name" value="lambda repressor-like DNA-binding domains"/>
    <property type="match status" value="2"/>
</dbReference>
<dbReference type="PROSITE" id="PS50943">
    <property type="entry name" value="HTH_CROC1"/>
    <property type="match status" value="2"/>
</dbReference>
<dbReference type="InterPro" id="IPR050807">
    <property type="entry name" value="TransReg_Diox_bact_type"/>
</dbReference>
<evidence type="ECO:0000256" key="1">
    <source>
        <dbReference type="ARBA" id="ARBA00023125"/>
    </source>
</evidence>
<evidence type="ECO:0000313" key="3">
    <source>
        <dbReference type="EMBL" id="SFM20006.1"/>
    </source>
</evidence>